<reference evidence="1 2" key="1">
    <citation type="submission" date="2024-06" db="EMBL/GenBank/DDBJ databases">
        <title>The Natural Products Discovery Center: Release of the First 8490 Sequenced Strains for Exploring Actinobacteria Biosynthetic Diversity.</title>
        <authorList>
            <person name="Kalkreuter E."/>
            <person name="Kautsar S.A."/>
            <person name="Yang D."/>
            <person name="Bader C.D."/>
            <person name="Teijaro C.N."/>
            <person name="Fluegel L."/>
            <person name="Davis C.M."/>
            <person name="Simpson J.R."/>
            <person name="Lauterbach L."/>
            <person name="Steele A.D."/>
            <person name="Gui C."/>
            <person name="Meng S."/>
            <person name="Li G."/>
            <person name="Viehrig K."/>
            <person name="Ye F."/>
            <person name="Su P."/>
            <person name="Kiefer A.F."/>
            <person name="Nichols A."/>
            <person name="Cepeda A.J."/>
            <person name="Yan W."/>
            <person name="Fan B."/>
            <person name="Jiang Y."/>
            <person name="Adhikari A."/>
            <person name="Zheng C.-J."/>
            <person name="Schuster L."/>
            <person name="Cowan T.M."/>
            <person name="Smanski M.J."/>
            <person name="Chevrette M.G."/>
            <person name="De Carvalho L.P.S."/>
            <person name="Shen B."/>
        </authorList>
    </citation>
    <scope>NUCLEOTIDE SEQUENCE [LARGE SCALE GENOMIC DNA]</scope>
    <source>
        <strain evidence="1 2">NPDC006434</strain>
    </source>
</reference>
<organism evidence="1 2">
    <name type="scientific">Streptomyces ossamyceticus</name>
    <dbReference type="NCBI Taxonomy" id="249581"/>
    <lineage>
        <taxon>Bacteria</taxon>
        <taxon>Bacillati</taxon>
        <taxon>Actinomycetota</taxon>
        <taxon>Actinomycetes</taxon>
        <taxon>Kitasatosporales</taxon>
        <taxon>Streptomycetaceae</taxon>
        <taxon>Streptomyces</taxon>
    </lineage>
</organism>
<dbReference type="RefSeq" id="WP_355398146.1">
    <property type="nucleotide sequence ID" value="NZ_JBEGHN010000001.1"/>
</dbReference>
<dbReference type="Proteomes" id="UP001550210">
    <property type="component" value="Unassembled WGS sequence"/>
</dbReference>
<proteinExistence type="predicted"/>
<evidence type="ECO:0000313" key="2">
    <source>
        <dbReference type="Proteomes" id="UP001550210"/>
    </source>
</evidence>
<protein>
    <submittedName>
        <fullName evidence="1">Uncharacterized protein</fullName>
    </submittedName>
</protein>
<gene>
    <name evidence="1" type="ORF">ABZZ21_20465</name>
</gene>
<evidence type="ECO:0000313" key="1">
    <source>
        <dbReference type="EMBL" id="MET9846894.1"/>
    </source>
</evidence>
<comment type="caution">
    <text evidence="1">The sequence shown here is derived from an EMBL/GenBank/DDBJ whole genome shotgun (WGS) entry which is preliminary data.</text>
</comment>
<name>A0ABV2UZ99_9ACTN</name>
<sequence length="43" mass="4490">MEDTDLCPDCTMGRLDAHGAGLPERGPVSAEQFGRAFAAVPVT</sequence>
<keyword evidence="2" id="KW-1185">Reference proteome</keyword>
<accession>A0ABV2UZ99</accession>
<dbReference type="EMBL" id="JBEXPZ010000025">
    <property type="protein sequence ID" value="MET9846894.1"/>
    <property type="molecule type" value="Genomic_DNA"/>
</dbReference>